<dbReference type="GO" id="GO:0005874">
    <property type="term" value="C:microtubule"/>
    <property type="evidence" value="ECO:0007669"/>
    <property type="project" value="UniProtKB-KW"/>
</dbReference>
<evidence type="ECO:0000256" key="5">
    <source>
        <dbReference type="ARBA" id="ARBA00022840"/>
    </source>
</evidence>
<dbReference type="Pfam" id="PF17862">
    <property type="entry name" value="AAA_lid_3"/>
    <property type="match status" value="1"/>
</dbReference>
<keyword evidence="3" id="KW-0493">Microtubule</keyword>
<evidence type="ECO:0000256" key="8">
    <source>
        <dbReference type="SAM" id="MobiDB-lite"/>
    </source>
</evidence>
<dbReference type="FunFam" id="3.40.50.300:FF:000490">
    <property type="entry name" value="Katanin p60 ATPase-containing subunit A-like 2"/>
    <property type="match status" value="1"/>
</dbReference>
<dbReference type="GO" id="GO:0016853">
    <property type="term" value="F:isomerase activity"/>
    <property type="evidence" value="ECO:0007669"/>
    <property type="project" value="UniProtKB-KW"/>
</dbReference>
<keyword evidence="6" id="KW-0206">Cytoskeleton</keyword>
<dbReference type="SUPFAM" id="SSF52540">
    <property type="entry name" value="P-loop containing nucleoside triphosphate hydrolases"/>
    <property type="match status" value="1"/>
</dbReference>
<protein>
    <submittedName>
        <fullName evidence="10">Katanin p60 ATPase-containing subunit A-like 2</fullName>
    </submittedName>
</protein>
<dbReference type="STRING" id="3821.A0A151RGU8"/>
<evidence type="ECO:0000259" key="9">
    <source>
        <dbReference type="SMART" id="SM00382"/>
    </source>
</evidence>
<evidence type="ECO:0000256" key="7">
    <source>
        <dbReference type="ARBA" id="ARBA00023235"/>
    </source>
</evidence>
<dbReference type="InterPro" id="IPR050304">
    <property type="entry name" value="MT-severing_AAA_ATPase"/>
</dbReference>
<dbReference type="OMA" id="TMKIPYD"/>
<evidence type="ECO:0000256" key="4">
    <source>
        <dbReference type="ARBA" id="ARBA00022741"/>
    </source>
</evidence>
<accession>A0A151RGU8</accession>
<keyword evidence="4" id="KW-0547">Nucleotide-binding</keyword>
<keyword evidence="11" id="KW-1185">Reference proteome</keyword>
<dbReference type="PANTHER" id="PTHR23074:SF78">
    <property type="entry name" value="KATANIN P60 ATPASE-CONTAINING SUBUNIT A-LIKE 2"/>
    <property type="match status" value="1"/>
</dbReference>
<dbReference type="Pfam" id="PF00004">
    <property type="entry name" value="AAA"/>
    <property type="match status" value="1"/>
</dbReference>
<dbReference type="SMART" id="SM00382">
    <property type="entry name" value="AAA"/>
    <property type="match status" value="1"/>
</dbReference>
<evidence type="ECO:0000256" key="6">
    <source>
        <dbReference type="ARBA" id="ARBA00023212"/>
    </source>
</evidence>
<sequence>MADEPMPTRWSFQDFKVYYDAKFGRKKALENGETGDKAVSNGTSLSNGNLHAKRPSEMAVYEQFQSEGQNQTHTNGFSPANMDEKPQKSLLPPFESADMRTLAESLSRDIIRGSPDVKWESIKGLENAKRLLKEAVVMPIKYPKYFTGLLSPWKGILLFGPPGTGKTMLAKAVATECKTTFFNISASSVVSKWRGMFFTTLSPLHFLSDSEKLVKVLFELARHHAPSTIFLDEIDAIISQRGEARSEHEASRRLKTELLIQMDGLTRSDELVFVLAATNLPWELDAAMLRRLEKRILVPLPEPVARRAMFEELLPPQPDNEPIPYDLLVEQTEGFSGSDIRLLCKETAMQPLRRLMSQLEQRQEEEVVPDEELPTVGPIRSEDIEIALKNTRPSAHLHAHKYDKFNADYGSQILQ</sequence>
<keyword evidence="5" id="KW-0067">ATP-binding</keyword>
<feature type="compositionally biased region" description="Polar residues" evidence="8">
    <location>
        <begin position="40"/>
        <end position="49"/>
    </location>
</feature>
<dbReference type="EMBL" id="KQ483759">
    <property type="protein sequence ID" value="KYP41655.1"/>
    <property type="molecule type" value="Genomic_DNA"/>
</dbReference>
<dbReference type="Gene3D" id="1.10.8.60">
    <property type="match status" value="1"/>
</dbReference>
<keyword evidence="7" id="KW-0413">Isomerase</keyword>
<evidence type="ECO:0000313" key="10">
    <source>
        <dbReference type="EMBL" id="KYP41655.1"/>
    </source>
</evidence>
<dbReference type="Gene3D" id="3.40.50.300">
    <property type="entry name" value="P-loop containing nucleotide triphosphate hydrolases"/>
    <property type="match status" value="1"/>
</dbReference>
<dbReference type="GO" id="GO:0016887">
    <property type="term" value="F:ATP hydrolysis activity"/>
    <property type="evidence" value="ECO:0007669"/>
    <property type="project" value="InterPro"/>
</dbReference>
<evidence type="ECO:0000256" key="2">
    <source>
        <dbReference type="ARBA" id="ARBA00022490"/>
    </source>
</evidence>
<dbReference type="InterPro" id="IPR003593">
    <property type="entry name" value="AAA+_ATPase"/>
</dbReference>
<dbReference type="CDD" id="cd19509">
    <property type="entry name" value="RecA-like_VPS4-like"/>
    <property type="match status" value="1"/>
</dbReference>
<comment type="subcellular location">
    <subcellularLocation>
        <location evidence="1">Cytoplasm</location>
        <location evidence="1">Cytoskeleton</location>
        <location evidence="1">Spindle pole</location>
    </subcellularLocation>
</comment>
<dbReference type="InterPro" id="IPR003959">
    <property type="entry name" value="ATPase_AAA_core"/>
</dbReference>
<evidence type="ECO:0000313" key="11">
    <source>
        <dbReference type="Proteomes" id="UP000075243"/>
    </source>
</evidence>
<evidence type="ECO:0000256" key="1">
    <source>
        <dbReference type="ARBA" id="ARBA00004647"/>
    </source>
</evidence>
<dbReference type="Gramene" id="C.cajan_34267.t">
    <property type="protein sequence ID" value="C.cajan_34267.t"/>
    <property type="gene ID" value="C.cajan_34267"/>
</dbReference>
<dbReference type="GO" id="GO:0000922">
    <property type="term" value="C:spindle pole"/>
    <property type="evidence" value="ECO:0007669"/>
    <property type="project" value="UniProtKB-SubCell"/>
</dbReference>
<dbReference type="PANTHER" id="PTHR23074">
    <property type="entry name" value="AAA DOMAIN-CONTAINING"/>
    <property type="match status" value="1"/>
</dbReference>
<keyword evidence="2" id="KW-0963">Cytoplasm</keyword>
<dbReference type="InterPro" id="IPR041569">
    <property type="entry name" value="AAA_lid_3"/>
</dbReference>
<feature type="region of interest" description="Disordered" evidence="8">
    <location>
        <begin position="32"/>
        <end position="52"/>
    </location>
</feature>
<evidence type="ECO:0000256" key="3">
    <source>
        <dbReference type="ARBA" id="ARBA00022701"/>
    </source>
</evidence>
<dbReference type="GO" id="GO:0005524">
    <property type="term" value="F:ATP binding"/>
    <property type="evidence" value="ECO:0007669"/>
    <property type="project" value="UniProtKB-KW"/>
</dbReference>
<gene>
    <name evidence="10" type="ORF">KK1_036978</name>
</gene>
<dbReference type="FunFam" id="1.10.8.60:FF:000056">
    <property type="entry name" value="Katanin p60 ATPase-containing subunit A-like 2"/>
    <property type="match status" value="1"/>
</dbReference>
<dbReference type="AlphaFoldDB" id="A0A151RGU8"/>
<dbReference type="InterPro" id="IPR027417">
    <property type="entry name" value="P-loop_NTPase"/>
</dbReference>
<reference evidence="10" key="1">
    <citation type="journal article" date="2012" name="Nat. Biotechnol.">
        <title>Draft genome sequence of pigeonpea (Cajanus cajan), an orphan legume crop of resource-poor farmers.</title>
        <authorList>
            <person name="Varshney R.K."/>
            <person name="Chen W."/>
            <person name="Li Y."/>
            <person name="Bharti A.K."/>
            <person name="Saxena R.K."/>
            <person name="Schlueter J.A."/>
            <person name="Donoghue M.T."/>
            <person name="Azam S."/>
            <person name="Fan G."/>
            <person name="Whaley A.M."/>
            <person name="Farmer A.D."/>
            <person name="Sheridan J."/>
            <person name="Iwata A."/>
            <person name="Tuteja R."/>
            <person name="Penmetsa R.V."/>
            <person name="Wu W."/>
            <person name="Upadhyaya H.D."/>
            <person name="Yang S.P."/>
            <person name="Shah T."/>
            <person name="Saxena K.B."/>
            <person name="Michael T."/>
            <person name="McCombie W.R."/>
            <person name="Yang B."/>
            <person name="Zhang G."/>
            <person name="Yang H."/>
            <person name="Wang J."/>
            <person name="Spillane C."/>
            <person name="Cook D.R."/>
            <person name="May G.D."/>
            <person name="Xu X."/>
            <person name="Jackson S.A."/>
        </authorList>
    </citation>
    <scope>NUCLEOTIDE SEQUENCE [LARGE SCALE GENOMIC DNA]</scope>
</reference>
<feature type="domain" description="AAA+ ATPase" evidence="9">
    <location>
        <begin position="152"/>
        <end position="302"/>
    </location>
</feature>
<dbReference type="Proteomes" id="UP000075243">
    <property type="component" value="Unassembled WGS sequence"/>
</dbReference>
<name>A0A151RGU8_CAJCA</name>
<proteinExistence type="predicted"/>
<organism evidence="10 11">
    <name type="scientific">Cajanus cajan</name>
    <name type="common">Pigeon pea</name>
    <name type="synonym">Cajanus indicus</name>
    <dbReference type="NCBI Taxonomy" id="3821"/>
    <lineage>
        <taxon>Eukaryota</taxon>
        <taxon>Viridiplantae</taxon>
        <taxon>Streptophyta</taxon>
        <taxon>Embryophyta</taxon>
        <taxon>Tracheophyta</taxon>
        <taxon>Spermatophyta</taxon>
        <taxon>Magnoliopsida</taxon>
        <taxon>eudicotyledons</taxon>
        <taxon>Gunneridae</taxon>
        <taxon>Pentapetalae</taxon>
        <taxon>rosids</taxon>
        <taxon>fabids</taxon>
        <taxon>Fabales</taxon>
        <taxon>Fabaceae</taxon>
        <taxon>Papilionoideae</taxon>
        <taxon>50 kb inversion clade</taxon>
        <taxon>NPAAA clade</taxon>
        <taxon>indigoferoid/millettioid clade</taxon>
        <taxon>Phaseoleae</taxon>
        <taxon>Cajanus</taxon>
    </lineage>
</organism>